<evidence type="ECO:0000256" key="4">
    <source>
        <dbReference type="ARBA" id="ARBA00023186"/>
    </source>
</evidence>
<evidence type="ECO:0000313" key="8">
    <source>
        <dbReference type="Proteomes" id="UP000030437"/>
    </source>
</evidence>
<gene>
    <name evidence="6" type="primary">hslO</name>
    <name evidence="7" type="ORF">CD32_09145</name>
</gene>
<dbReference type="SUPFAM" id="SSF64397">
    <property type="entry name" value="Hsp33 domain"/>
    <property type="match status" value="1"/>
</dbReference>
<feature type="disulfide bond" description="Redox-active" evidence="6">
    <location>
        <begin position="271"/>
        <end position="274"/>
    </location>
</feature>
<dbReference type="GO" id="GO:0005737">
    <property type="term" value="C:cytoplasm"/>
    <property type="evidence" value="ECO:0007669"/>
    <property type="project" value="UniProtKB-SubCell"/>
</dbReference>
<dbReference type="AlphaFoldDB" id="A0A0A3IKV0"/>
<dbReference type="Gene3D" id="3.90.1280.10">
    <property type="entry name" value="HSP33 redox switch-like"/>
    <property type="match status" value="1"/>
</dbReference>
<accession>A0A0A3IKV0</accession>
<keyword evidence="2 6" id="KW-0862">Zinc</keyword>
<dbReference type="SUPFAM" id="SSF118352">
    <property type="entry name" value="HSP33 redox switch-like"/>
    <property type="match status" value="1"/>
</dbReference>
<evidence type="ECO:0000256" key="1">
    <source>
        <dbReference type="ARBA" id="ARBA00022490"/>
    </source>
</evidence>
<keyword evidence="8" id="KW-1185">Reference proteome</keyword>
<dbReference type="GO" id="GO:0051082">
    <property type="term" value="F:unfolded protein binding"/>
    <property type="evidence" value="ECO:0007669"/>
    <property type="project" value="UniProtKB-UniRule"/>
</dbReference>
<feature type="disulfide bond" description="Redox-active" evidence="6">
    <location>
        <begin position="238"/>
        <end position="240"/>
    </location>
</feature>
<dbReference type="PIRSF" id="PIRSF005261">
    <property type="entry name" value="Heat_shock_Hsp33"/>
    <property type="match status" value="1"/>
</dbReference>
<comment type="PTM">
    <text evidence="6">Under oxidizing conditions two disulfide bonds are formed involving the reactive cysteines. Under reducing conditions zinc is bound to the reactive cysteines and the protein is inactive.</text>
</comment>
<dbReference type="Proteomes" id="UP000030437">
    <property type="component" value="Unassembled WGS sequence"/>
</dbReference>
<evidence type="ECO:0000313" key="7">
    <source>
        <dbReference type="EMBL" id="KGR85386.1"/>
    </source>
</evidence>
<sequence>MNDYLVRAIGYGGQIRAFAARTTETVGEAQRRHSTWPVVSAALGRSMTAGVMMGAMLKGDDKLTIKIEGNGPIGPMIIDADAKGDVRGFVQNGQVHFDLNEQGKLDVRAGVGNEGFMTIVKDLGLRDMFSSQTPIVSGEIAEDFTYYFATSEQVPSSVGLGVLVNPDNTILAAGGFIVQIMPGCEEQTIDALEKHLATIEPVSKMIEKGMTPEEILEAVIGEEGNVQILSTMPVKFQCQCSKERYGAAILGLGEQEIQEMIDEVGEIETQCHFCLETYNFSKEELQGLIDEIHAQRQERLDN</sequence>
<comment type="subcellular location">
    <subcellularLocation>
        <location evidence="6">Cytoplasm</location>
    </subcellularLocation>
</comment>
<dbReference type="EMBL" id="JPVP01000054">
    <property type="protein sequence ID" value="KGR85386.1"/>
    <property type="molecule type" value="Genomic_DNA"/>
</dbReference>
<name>A0A0A3IKV0_9BACI</name>
<dbReference type="OrthoDB" id="9776534at2"/>
<dbReference type="InterPro" id="IPR000397">
    <property type="entry name" value="Heat_shock_Hsp33"/>
</dbReference>
<dbReference type="STRING" id="1220589.CD32_09145"/>
<dbReference type="PANTHER" id="PTHR30111:SF1">
    <property type="entry name" value="33 KDA CHAPERONIN"/>
    <property type="match status" value="1"/>
</dbReference>
<dbReference type="HAMAP" id="MF_00117">
    <property type="entry name" value="HslO"/>
    <property type="match status" value="1"/>
</dbReference>
<dbReference type="eggNOG" id="COG1281">
    <property type="taxonomic scope" value="Bacteria"/>
</dbReference>
<comment type="function">
    <text evidence="6">Redox regulated molecular chaperone. Protects both thermally unfolding and oxidatively damaged proteins from irreversible aggregation. Plays an important role in the bacterial defense system toward oxidative stress.</text>
</comment>
<dbReference type="NCBIfam" id="NF001033">
    <property type="entry name" value="PRK00114.1"/>
    <property type="match status" value="1"/>
</dbReference>
<comment type="caution">
    <text evidence="7">The sequence shown here is derived from an EMBL/GenBank/DDBJ whole genome shotgun (WGS) entry which is preliminary data.</text>
</comment>
<evidence type="ECO:0000256" key="2">
    <source>
        <dbReference type="ARBA" id="ARBA00022833"/>
    </source>
</evidence>
<dbReference type="GO" id="GO:0042026">
    <property type="term" value="P:protein refolding"/>
    <property type="evidence" value="ECO:0007669"/>
    <property type="project" value="TreeGrafter"/>
</dbReference>
<evidence type="ECO:0000256" key="6">
    <source>
        <dbReference type="HAMAP-Rule" id="MF_00117"/>
    </source>
</evidence>
<keyword evidence="3 6" id="KW-1015">Disulfide bond</keyword>
<keyword evidence="1 6" id="KW-0963">Cytoplasm</keyword>
<protein>
    <recommendedName>
        <fullName evidence="6">33 kDa chaperonin</fullName>
    </recommendedName>
    <alternativeName>
        <fullName evidence="6">Heat shock protein 33 homolog</fullName>
        <shortName evidence="6">HSP33</shortName>
    </alternativeName>
</protein>
<proteinExistence type="inferred from homology"/>
<keyword evidence="7" id="KW-0346">Stress response</keyword>
<keyword evidence="4 6" id="KW-0143">Chaperone</keyword>
<reference evidence="7 8" key="1">
    <citation type="submission" date="2014-02" db="EMBL/GenBank/DDBJ databases">
        <title>Draft genome sequence of Lysinibacillus odysseyi NBRC 100172.</title>
        <authorList>
            <person name="Zhang F."/>
            <person name="Wang G."/>
            <person name="Zhang L."/>
        </authorList>
    </citation>
    <scope>NUCLEOTIDE SEQUENCE [LARGE SCALE GENOMIC DNA]</scope>
    <source>
        <strain evidence="7 8">NBRC 100172</strain>
    </source>
</reference>
<dbReference type="InterPro" id="IPR016153">
    <property type="entry name" value="Heat_shock_Hsp33_N"/>
</dbReference>
<dbReference type="Pfam" id="PF01430">
    <property type="entry name" value="HSP33"/>
    <property type="match status" value="1"/>
</dbReference>
<dbReference type="Gene3D" id="3.55.30.10">
    <property type="entry name" value="Hsp33 domain"/>
    <property type="match status" value="1"/>
</dbReference>
<dbReference type="PANTHER" id="PTHR30111">
    <property type="entry name" value="33 KDA CHAPERONIN"/>
    <property type="match status" value="1"/>
</dbReference>
<evidence type="ECO:0000256" key="3">
    <source>
        <dbReference type="ARBA" id="ARBA00023157"/>
    </source>
</evidence>
<dbReference type="RefSeq" id="WP_036153739.1">
    <property type="nucleotide sequence ID" value="NZ_AVCX01000007.1"/>
</dbReference>
<organism evidence="7 8">
    <name type="scientific">Lysinibacillus odysseyi 34hs-1 = NBRC 100172</name>
    <dbReference type="NCBI Taxonomy" id="1220589"/>
    <lineage>
        <taxon>Bacteria</taxon>
        <taxon>Bacillati</taxon>
        <taxon>Bacillota</taxon>
        <taxon>Bacilli</taxon>
        <taxon>Bacillales</taxon>
        <taxon>Bacillaceae</taxon>
        <taxon>Lysinibacillus</taxon>
    </lineage>
</organism>
<comment type="similarity">
    <text evidence="6">Belongs to the HSP33 family.</text>
</comment>
<dbReference type="GO" id="GO:0044183">
    <property type="term" value="F:protein folding chaperone"/>
    <property type="evidence" value="ECO:0007669"/>
    <property type="project" value="TreeGrafter"/>
</dbReference>
<dbReference type="CDD" id="cd00498">
    <property type="entry name" value="Hsp33"/>
    <property type="match status" value="1"/>
</dbReference>
<dbReference type="InterPro" id="IPR016154">
    <property type="entry name" value="Heat_shock_Hsp33_C"/>
</dbReference>
<keyword evidence="5 6" id="KW-0676">Redox-active center</keyword>
<evidence type="ECO:0000256" key="5">
    <source>
        <dbReference type="ARBA" id="ARBA00023284"/>
    </source>
</evidence>